<accession>A0A2H0URM1</accession>
<organism evidence="1 2">
    <name type="scientific">Candidatus Harrisonbacteria bacterium CG10_big_fil_rev_8_21_14_0_10_44_23</name>
    <dbReference type="NCBI Taxonomy" id="1974585"/>
    <lineage>
        <taxon>Bacteria</taxon>
        <taxon>Candidatus Harrisoniibacteriota</taxon>
    </lineage>
</organism>
<reference evidence="2" key="1">
    <citation type="submission" date="2017-09" db="EMBL/GenBank/DDBJ databases">
        <title>Depth-based differentiation of microbial function through sediment-hosted aquifers and enrichment of novel symbionts in the deep terrestrial subsurface.</title>
        <authorList>
            <person name="Probst A.J."/>
            <person name="Ladd B."/>
            <person name="Jarett J.K."/>
            <person name="Geller-Mcgrath D.E."/>
            <person name="Sieber C.M.K."/>
            <person name="Emerson J.B."/>
            <person name="Anantharaman K."/>
            <person name="Thomas B.C."/>
            <person name="Malmstrom R."/>
            <person name="Stieglmeier M."/>
            <person name="Klingl A."/>
            <person name="Woyke T."/>
            <person name="Ryan C.M."/>
            <person name="Banfield J.F."/>
        </authorList>
    </citation>
    <scope>NUCLEOTIDE SEQUENCE [LARGE SCALE GENOMIC DNA]</scope>
</reference>
<dbReference type="AlphaFoldDB" id="A0A2H0URM1"/>
<evidence type="ECO:0000313" key="1">
    <source>
        <dbReference type="EMBL" id="PIR88425.1"/>
    </source>
</evidence>
<sequence>MIEENLFKKAEIGLDEEIVARMVEIAKRQKDLTPAQAVNHAWVSFAREEILDMGAREADIKNKYIAAVLGRMDGEKQEKTETPIADRYKDYEDWGSIERSLPRGDRE</sequence>
<dbReference type="EMBL" id="PFBB01000024">
    <property type="protein sequence ID" value="PIR88425.1"/>
    <property type="molecule type" value="Genomic_DNA"/>
</dbReference>
<proteinExistence type="predicted"/>
<name>A0A2H0URM1_9BACT</name>
<protein>
    <submittedName>
        <fullName evidence="1">Uncharacterized protein</fullName>
    </submittedName>
</protein>
<evidence type="ECO:0000313" key="2">
    <source>
        <dbReference type="Proteomes" id="UP000229615"/>
    </source>
</evidence>
<comment type="caution">
    <text evidence="1">The sequence shown here is derived from an EMBL/GenBank/DDBJ whole genome shotgun (WGS) entry which is preliminary data.</text>
</comment>
<gene>
    <name evidence="1" type="ORF">COU09_02370</name>
</gene>
<dbReference type="Proteomes" id="UP000229615">
    <property type="component" value="Unassembled WGS sequence"/>
</dbReference>